<organism evidence="1 2">
    <name type="scientific">Candidatus Roizmanbacteria bacterium RIFCSPHIGHO2_01_FULL_39_24</name>
    <dbReference type="NCBI Taxonomy" id="1802032"/>
    <lineage>
        <taxon>Bacteria</taxon>
        <taxon>Candidatus Roizmaniibacteriota</taxon>
    </lineage>
</organism>
<proteinExistence type="predicted"/>
<sequence>MKLQEGRELVFAKKPEFAKLYKDYRDKSWIDYSRENYPGGDSIASLACRQAGLQNDNVVIPAKAEGPLQGAGIQNHKPRMTELLSVFEKVLSPLLNKKKVAHAVQALKQTGFVSTADHHGVLCHPFFSNSALLSNQIHLSCGGVSISTSSYPRGIFFHDSNLKQVRIPFISLHTKHLPVYGHPSMKKATVIREIKKISHYNIQKTQKRVLKSFLTQILDTDQIWEKSLYSEQLTIINDLFWETLFGNSRGNLVYLDVESLVRQLLLDTETGRHIFDETYRNLYINNYEGIIGAHDTKRRKGSHLFWYIDREKRIRKQFWIKKGYLETDDRQVRIKLEQKSIRESLLDYSIMPTMALCYSILAFHYGLTLGGGFSQIQYLGEMGIAYEEVFGGWGDWGRTDIFSGEFVAIGLANEKTSVPASLLDILLWGGKEKSEKITAQFEKITVGESLDLMMPDLIHMLTGKRLVLSDLKKPPKTFYVTK</sequence>
<evidence type="ECO:0000313" key="1">
    <source>
        <dbReference type="EMBL" id="OGK18863.1"/>
    </source>
</evidence>
<name>A0A1F7GIV3_9BACT</name>
<reference evidence="1 2" key="1">
    <citation type="journal article" date="2016" name="Nat. Commun.">
        <title>Thousands of microbial genomes shed light on interconnected biogeochemical processes in an aquifer system.</title>
        <authorList>
            <person name="Anantharaman K."/>
            <person name="Brown C.T."/>
            <person name="Hug L.A."/>
            <person name="Sharon I."/>
            <person name="Castelle C.J."/>
            <person name="Probst A.J."/>
            <person name="Thomas B.C."/>
            <person name="Singh A."/>
            <person name="Wilkins M.J."/>
            <person name="Karaoz U."/>
            <person name="Brodie E.L."/>
            <person name="Williams K.H."/>
            <person name="Hubbard S.S."/>
            <person name="Banfield J.F."/>
        </authorList>
    </citation>
    <scope>NUCLEOTIDE SEQUENCE [LARGE SCALE GENOMIC DNA]</scope>
</reference>
<dbReference type="Proteomes" id="UP000176850">
    <property type="component" value="Unassembled WGS sequence"/>
</dbReference>
<evidence type="ECO:0000313" key="2">
    <source>
        <dbReference type="Proteomes" id="UP000176850"/>
    </source>
</evidence>
<dbReference type="EMBL" id="MFZH01000023">
    <property type="protein sequence ID" value="OGK18863.1"/>
    <property type="molecule type" value="Genomic_DNA"/>
</dbReference>
<gene>
    <name evidence="1" type="ORF">A2799_02230</name>
</gene>
<comment type="caution">
    <text evidence="1">The sequence shown here is derived from an EMBL/GenBank/DDBJ whole genome shotgun (WGS) entry which is preliminary data.</text>
</comment>
<accession>A0A1F7GIV3</accession>
<dbReference type="AlphaFoldDB" id="A0A1F7GIV3"/>
<protein>
    <submittedName>
        <fullName evidence="1">Uncharacterized protein</fullName>
    </submittedName>
</protein>